<organism evidence="3 4">
    <name type="scientific">Shewanella decolorationis</name>
    <dbReference type="NCBI Taxonomy" id="256839"/>
    <lineage>
        <taxon>Bacteria</taxon>
        <taxon>Pseudomonadati</taxon>
        <taxon>Pseudomonadota</taxon>
        <taxon>Gammaproteobacteria</taxon>
        <taxon>Alteromonadales</taxon>
        <taxon>Shewanellaceae</taxon>
        <taxon>Shewanella</taxon>
    </lineage>
</organism>
<evidence type="ECO:0000256" key="1">
    <source>
        <dbReference type="ARBA" id="ARBA00007227"/>
    </source>
</evidence>
<dbReference type="RefSeq" id="WP_208662068.1">
    <property type="nucleotide sequence ID" value="NZ_CP031775.2"/>
</dbReference>
<dbReference type="CDD" id="cd00093">
    <property type="entry name" value="HTH_XRE"/>
    <property type="match status" value="1"/>
</dbReference>
<gene>
    <name evidence="3" type="ORF">D0436_07455</name>
</gene>
<dbReference type="InterPro" id="IPR052345">
    <property type="entry name" value="Rad_response_metalloprotease"/>
</dbReference>
<dbReference type="PANTHER" id="PTHR43236:SF2">
    <property type="entry name" value="BLL0069 PROTEIN"/>
    <property type="match status" value="1"/>
</dbReference>
<dbReference type="Gene3D" id="1.10.10.2910">
    <property type="match status" value="1"/>
</dbReference>
<feature type="domain" description="IrrE N-terminal-like" evidence="2">
    <location>
        <begin position="239"/>
        <end position="334"/>
    </location>
</feature>
<dbReference type="PANTHER" id="PTHR43236">
    <property type="entry name" value="ANTITOXIN HIGA1"/>
    <property type="match status" value="1"/>
</dbReference>
<protein>
    <submittedName>
        <fullName evidence="3">ImmA/IrrE family metallo-endopeptidase</fullName>
    </submittedName>
</protein>
<dbReference type="InterPro" id="IPR010982">
    <property type="entry name" value="Lambda_DNA-bd_dom_sf"/>
</dbReference>
<dbReference type="Gene3D" id="1.10.260.40">
    <property type="entry name" value="lambda repressor-like DNA-binding domains"/>
    <property type="match status" value="1"/>
</dbReference>
<dbReference type="InterPro" id="IPR010359">
    <property type="entry name" value="IrrE_HExxH"/>
</dbReference>
<proteinExistence type="inferred from homology"/>
<name>A0A5B8QWB6_9GAMM</name>
<dbReference type="GO" id="GO:0003677">
    <property type="term" value="F:DNA binding"/>
    <property type="evidence" value="ECO:0007669"/>
    <property type="project" value="InterPro"/>
</dbReference>
<dbReference type="KEGG" id="sdeo:D0436_07455"/>
<dbReference type="Pfam" id="PF06114">
    <property type="entry name" value="Peptidase_M78"/>
    <property type="match status" value="1"/>
</dbReference>
<dbReference type="GeneID" id="94727275"/>
<dbReference type="SUPFAM" id="SSF47413">
    <property type="entry name" value="lambda repressor-like DNA-binding domains"/>
    <property type="match status" value="1"/>
</dbReference>
<evidence type="ECO:0000313" key="4">
    <source>
        <dbReference type="Proteomes" id="UP000321124"/>
    </source>
</evidence>
<dbReference type="InterPro" id="IPR001387">
    <property type="entry name" value="Cro/C1-type_HTH"/>
</dbReference>
<evidence type="ECO:0000259" key="2">
    <source>
        <dbReference type="Pfam" id="PF06114"/>
    </source>
</evidence>
<evidence type="ECO:0000313" key="3">
    <source>
        <dbReference type="EMBL" id="QDZ90318.1"/>
    </source>
</evidence>
<comment type="similarity">
    <text evidence="1">Belongs to the short-chain fatty acyl-CoA assimilation regulator (ScfR) family.</text>
</comment>
<accession>A0A5B8QWB6</accession>
<sequence>MIRMDDFNPDWVSPPGDTIIGLLDEFGFSVEEFGRRIGLPRSKTDKLLSGDVSIEDSIAYRLESTFNVSSQFWLSRDEVYQNFKKKTLEKQKGWLDSLPISDMVKFGWIPRSNQSTNRFVDCLKFFNASSINEWEANFRQSLPVAFRKSLTFKTDPVSVYTWLNQAKNLSSNVRCYPWDRGMLLESIPLIRSLTTEPEPSVFLPKLRKIFADSGVAFVVVSTPSGCRASGATCFFEKEKPTIVMSFRYRTDDHFWFTLFHEIAHLVLHGTNQEVFLEGTGVTECDSFEIEANEFSSNILIPKEYRSELLKLKKNDWKKIVRFAKKIGVSKGIVLGQLQHVGNIDHAYLNRLKVRYTWSDD</sequence>
<dbReference type="AlphaFoldDB" id="A0A5B8QWB6"/>
<dbReference type="Proteomes" id="UP000321124">
    <property type="component" value="Chromosome"/>
</dbReference>
<dbReference type="EMBL" id="CP031775">
    <property type="protein sequence ID" value="QDZ90318.1"/>
    <property type="molecule type" value="Genomic_DNA"/>
</dbReference>
<reference evidence="3 4" key="1">
    <citation type="journal article" date="2019" name="Ecotoxicol. Environ. Saf.">
        <title>Microbial characterization of heavy metal resistant bacterial strains isolated from an electroplating wastewater treatment plant.</title>
        <authorList>
            <person name="Cai X."/>
            <person name="Zheng X."/>
            <person name="Zhang D."/>
            <person name="Iqbal W."/>
            <person name="Liu C."/>
            <person name="Yang B."/>
            <person name="Zhao X."/>
            <person name="Lu X."/>
            <person name="Mao Y."/>
        </authorList>
    </citation>
    <scope>NUCLEOTIDE SEQUENCE [LARGE SCALE GENOMIC DNA]</scope>
    <source>
        <strain evidence="3 4">Ni1-3</strain>
    </source>
</reference>